<dbReference type="InterPro" id="IPR052012">
    <property type="entry name" value="GTase_92"/>
</dbReference>
<keyword evidence="10" id="KW-1185">Reference proteome</keyword>
<evidence type="ECO:0000313" key="10">
    <source>
        <dbReference type="Proteomes" id="UP000268014"/>
    </source>
</evidence>
<dbReference type="GO" id="GO:0016020">
    <property type="term" value="C:membrane"/>
    <property type="evidence" value="ECO:0007669"/>
    <property type="project" value="UniProtKB-SubCell"/>
</dbReference>
<evidence type="ECO:0000256" key="2">
    <source>
        <dbReference type="ARBA" id="ARBA00007647"/>
    </source>
</evidence>
<gene>
    <name evidence="9" type="ORF">HPLM_LOCUS20002</name>
</gene>
<accession>A0A0N4X6L8</accession>
<sequence>MHLYVRSMVSPVFELLKIYEKEGYLTIQPWLRVTLLTIDERQFNPNINIEFRNQAAAQTDCLLQYKVSVTILMLFSERRASWSLLGRRFYYPFSHMKLTRSEESFCRSQQHFSKSYS</sequence>
<dbReference type="OrthoDB" id="2526284at2759"/>
<keyword evidence="3 8" id="KW-0328">Glycosyltransferase</keyword>
<dbReference type="Pfam" id="PF01697">
    <property type="entry name" value="Glyco_transf_92"/>
    <property type="match status" value="1"/>
</dbReference>
<comment type="subcellular location">
    <subcellularLocation>
        <location evidence="1">Membrane</location>
        <topology evidence="1">Single-pass membrane protein</topology>
    </subcellularLocation>
</comment>
<dbReference type="PANTHER" id="PTHR21645">
    <property type="entry name" value="GLYCOSYLTRANSFERASE FAMILY 92 PROTEIN"/>
    <property type="match status" value="1"/>
</dbReference>
<evidence type="ECO:0000256" key="3">
    <source>
        <dbReference type="ARBA" id="ARBA00022676"/>
    </source>
</evidence>
<dbReference type="Proteomes" id="UP000268014">
    <property type="component" value="Unassembled WGS sequence"/>
</dbReference>
<dbReference type="EMBL" id="UZAF01021767">
    <property type="protein sequence ID" value="VDO80820.1"/>
    <property type="molecule type" value="Genomic_DNA"/>
</dbReference>
<organism evidence="11">
    <name type="scientific">Haemonchus placei</name>
    <name type="common">Barber's pole worm</name>
    <dbReference type="NCBI Taxonomy" id="6290"/>
    <lineage>
        <taxon>Eukaryota</taxon>
        <taxon>Metazoa</taxon>
        <taxon>Ecdysozoa</taxon>
        <taxon>Nematoda</taxon>
        <taxon>Chromadorea</taxon>
        <taxon>Rhabditida</taxon>
        <taxon>Rhabditina</taxon>
        <taxon>Rhabditomorpha</taxon>
        <taxon>Strongyloidea</taxon>
        <taxon>Trichostrongylidae</taxon>
        <taxon>Haemonchus</taxon>
    </lineage>
</organism>
<evidence type="ECO:0000256" key="6">
    <source>
        <dbReference type="ARBA" id="ARBA00022989"/>
    </source>
</evidence>
<dbReference type="InterPro" id="IPR008166">
    <property type="entry name" value="Glyco_transf_92"/>
</dbReference>
<comment type="similarity">
    <text evidence="2 8">Belongs to the glycosyltransferase 92 family.</text>
</comment>
<reference evidence="9 10" key="2">
    <citation type="submission" date="2018-11" db="EMBL/GenBank/DDBJ databases">
        <authorList>
            <consortium name="Pathogen Informatics"/>
        </authorList>
    </citation>
    <scope>NUCLEOTIDE SEQUENCE [LARGE SCALE GENOMIC DNA]</scope>
    <source>
        <strain evidence="9 10">MHpl1</strain>
    </source>
</reference>
<dbReference type="GO" id="GO:0016757">
    <property type="term" value="F:glycosyltransferase activity"/>
    <property type="evidence" value="ECO:0007669"/>
    <property type="project" value="UniProtKB-UniRule"/>
</dbReference>
<reference evidence="11" key="1">
    <citation type="submission" date="2017-02" db="UniProtKB">
        <authorList>
            <consortium name="WormBaseParasite"/>
        </authorList>
    </citation>
    <scope>IDENTIFICATION</scope>
</reference>
<evidence type="ECO:0000256" key="8">
    <source>
        <dbReference type="RuleBase" id="RU366017"/>
    </source>
</evidence>
<evidence type="ECO:0000313" key="11">
    <source>
        <dbReference type="WBParaSite" id="HPLM_0002001001-mRNA-1"/>
    </source>
</evidence>
<protein>
    <recommendedName>
        <fullName evidence="8">Glycosyltransferase family 92 protein</fullName>
        <ecNumber evidence="8">2.4.1.-</ecNumber>
    </recommendedName>
</protein>
<proteinExistence type="inferred from homology"/>
<evidence type="ECO:0000256" key="1">
    <source>
        <dbReference type="ARBA" id="ARBA00004167"/>
    </source>
</evidence>
<evidence type="ECO:0000256" key="7">
    <source>
        <dbReference type="ARBA" id="ARBA00023136"/>
    </source>
</evidence>
<evidence type="ECO:0000256" key="4">
    <source>
        <dbReference type="ARBA" id="ARBA00022679"/>
    </source>
</evidence>
<dbReference type="EC" id="2.4.1.-" evidence="8"/>
<keyword evidence="4 8" id="KW-0808">Transferase</keyword>
<keyword evidence="6" id="KW-1133">Transmembrane helix</keyword>
<keyword evidence="7" id="KW-0472">Membrane</keyword>
<dbReference type="AlphaFoldDB" id="A0A0N4X6L8"/>
<keyword evidence="5" id="KW-0812">Transmembrane</keyword>
<dbReference type="PANTHER" id="PTHR21645:SF8">
    <property type="entry name" value="GLYCOSYLTRANSFERASE FAMILY 92 PROTEIN F13G3.3"/>
    <property type="match status" value="1"/>
</dbReference>
<dbReference type="WBParaSite" id="HPLM_0002001001-mRNA-1">
    <property type="protein sequence ID" value="HPLM_0002001001-mRNA-1"/>
    <property type="gene ID" value="HPLM_0002001001"/>
</dbReference>
<name>A0A0N4X6L8_HAEPC</name>
<evidence type="ECO:0000313" key="9">
    <source>
        <dbReference type="EMBL" id="VDO80820.1"/>
    </source>
</evidence>
<evidence type="ECO:0000256" key="5">
    <source>
        <dbReference type="ARBA" id="ARBA00022692"/>
    </source>
</evidence>